<evidence type="ECO:0000256" key="2">
    <source>
        <dbReference type="ARBA" id="ARBA00023043"/>
    </source>
</evidence>
<keyword evidence="6" id="KW-1185">Reference proteome</keyword>
<dbReference type="PANTHER" id="PTHR24124:SF14">
    <property type="entry name" value="CHROMOSOME UNDETERMINED SCAFFOLD_25, WHOLE GENOME SHOTGUN SEQUENCE"/>
    <property type="match status" value="1"/>
</dbReference>
<dbReference type="Proteomes" id="UP000693981">
    <property type="component" value="Unassembled WGS sequence"/>
</dbReference>
<dbReference type="GO" id="GO:0010468">
    <property type="term" value="P:regulation of gene expression"/>
    <property type="evidence" value="ECO:0007669"/>
    <property type="project" value="TreeGrafter"/>
</dbReference>
<organism evidence="5 6">
    <name type="scientific">Phytophthora boehmeriae</name>
    <dbReference type="NCBI Taxonomy" id="109152"/>
    <lineage>
        <taxon>Eukaryota</taxon>
        <taxon>Sar</taxon>
        <taxon>Stramenopiles</taxon>
        <taxon>Oomycota</taxon>
        <taxon>Peronosporomycetes</taxon>
        <taxon>Peronosporales</taxon>
        <taxon>Peronosporaceae</taxon>
        <taxon>Phytophthora</taxon>
    </lineage>
</organism>
<feature type="compositionally biased region" description="Basic and acidic residues" evidence="4">
    <location>
        <begin position="98"/>
        <end position="126"/>
    </location>
</feature>
<feature type="region of interest" description="Disordered" evidence="4">
    <location>
        <begin position="1055"/>
        <end position="1085"/>
    </location>
</feature>
<sequence>MAAIPLKIGSEWRDASVSTGWQTMDTVRSETSEGSLASSRLDDGSGTSRSFSLHSNSSRVSIDSASMRSDYLSNFERKFLERKAAKHKHKERAKRAQAKADRQQLLSADEKRKAQREAERQARRREMEHWLTDPRELRRIELRSQKRSRDRMRALQEWYTPAISGATEEVQPVFVAAMNQEHSTHKRSIKPLLPTEAAAIKDKEDREAFQVVLQRQLGAFTSKLEYLEQFTDLAPGSSTQAKMRARHPKRRRRVEKDALHLAPLPGARGTLQASKSLCNHPPRHANRHKQLSASASLELLRSMSRSCTEDEEREVALDNTEVEEYLMRHRKGAKQIYAARKIQAAWRMHLRRRVYLPWRQRRMHHRRAIFEIWVMTHRVGNRAHRSLMRKYFNAWYVDVGESIQLREMELHLFRQAATQKSMPRMVINLVFTSDWERDGGKKVAASAATNVKNNNLASSSKAAFLDVFLSSAFAGVESPAEKGRSRVFQLRAQHQAAREEVRKKVVQHVFLIWKRLHEAKKRVGINAQLCLKRAVRMAFGSRQPKWDRVDGFLEDSLRLDAWDAYKELSAFFPMLFYGAFSDAASIFGGLPSHTYGENAKDYTNFPQQAKQEMQELQLATSGDAVRNFHGVLMRNSVVDVRNTILKERYLVNAIDDASGNTALHVAAQIEEPVRRLDILALLLSEGATTLNRANRHGLTPIQLAPDSDTSLLLREGIYAFYSRNILDRETMAAGLEDDHRLLCDADADVFFRKELFLLHFSRFSTTHAESEEANGAARHLAMELSTLLPHMQRKLRKAEKLVKRVQEHMLAAQDTIGTDSSGYGEDQNEDQSDDDDENNGDISAKEATSRPAQSSIATQYQLAAVALLSEGVPQRRSSILNTRRVVETYHRDGSSLGLFDPVGDTMLARYSASADLLFEEERRTAQEAERAQASMKKVEAAVILEQNPVTGQIEMAPDHVVSLSTISSTPQVKMAAGFENGAIPRNRKKEELQRAMIQRKFTCKPSDIKFNFGNFVTGGWGEDTGEQNITPGFNALPPEAGVRASATGYNTDAMWKRGGVKPTDRSAPSIKDVLANAQSTASATE</sequence>
<evidence type="ECO:0000256" key="1">
    <source>
        <dbReference type="ARBA" id="ARBA00022737"/>
    </source>
</evidence>
<feature type="region of interest" description="Disordered" evidence="4">
    <location>
        <begin position="813"/>
        <end position="855"/>
    </location>
</feature>
<feature type="repeat" description="ANK" evidence="3">
    <location>
        <begin position="658"/>
        <end position="694"/>
    </location>
</feature>
<evidence type="ECO:0000313" key="6">
    <source>
        <dbReference type="Proteomes" id="UP000693981"/>
    </source>
</evidence>
<dbReference type="PANTHER" id="PTHR24124">
    <property type="entry name" value="ANKYRIN REPEAT FAMILY A"/>
    <property type="match status" value="1"/>
</dbReference>
<evidence type="ECO:0000256" key="3">
    <source>
        <dbReference type="PROSITE-ProRule" id="PRU00023"/>
    </source>
</evidence>
<dbReference type="PROSITE" id="PS50088">
    <property type="entry name" value="ANK_REPEAT"/>
    <property type="match status" value="1"/>
</dbReference>
<feature type="region of interest" description="Disordered" evidence="4">
    <location>
        <begin position="19"/>
        <end position="59"/>
    </location>
</feature>
<gene>
    <name evidence="5" type="ORF">PHYBOEH_011057</name>
</gene>
<feature type="compositionally biased region" description="Acidic residues" evidence="4">
    <location>
        <begin position="826"/>
        <end position="839"/>
    </location>
</feature>
<dbReference type="GO" id="GO:0005634">
    <property type="term" value="C:nucleus"/>
    <property type="evidence" value="ECO:0007669"/>
    <property type="project" value="TreeGrafter"/>
</dbReference>
<dbReference type="InterPro" id="IPR002110">
    <property type="entry name" value="Ankyrin_rpt"/>
</dbReference>
<accession>A0A8T1XBV1</accession>
<feature type="compositionally biased region" description="Polar residues" evidence="4">
    <location>
        <begin position="1076"/>
        <end position="1085"/>
    </location>
</feature>
<comment type="caution">
    <text evidence="5">The sequence shown here is derived from an EMBL/GenBank/DDBJ whole genome shotgun (WGS) entry which is preliminary data.</text>
</comment>
<dbReference type="PROSITE" id="PS50096">
    <property type="entry name" value="IQ"/>
    <property type="match status" value="1"/>
</dbReference>
<feature type="region of interest" description="Disordered" evidence="4">
    <location>
        <begin position="84"/>
        <end position="126"/>
    </location>
</feature>
<dbReference type="EMBL" id="JAGDFL010000008">
    <property type="protein sequence ID" value="KAG7401768.1"/>
    <property type="molecule type" value="Genomic_DNA"/>
</dbReference>
<feature type="compositionally biased region" description="Basic residues" evidence="4">
    <location>
        <begin position="84"/>
        <end position="97"/>
    </location>
</feature>
<evidence type="ECO:0000313" key="5">
    <source>
        <dbReference type="EMBL" id="KAG7401768.1"/>
    </source>
</evidence>
<name>A0A8T1XBV1_9STRA</name>
<dbReference type="OrthoDB" id="73967at2759"/>
<protein>
    <submittedName>
        <fullName evidence="5">Uncharacterized protein</fullName>
    </submittedName>
</protein>
<keyword evidence="2 3" id="KW-0040">ANK repeat</keyword>
<proteinExistence type="predicted"/>
<evidence type="ECO:0000256" key="4">
    <source>
        <dbReference type="SAM" id="MobiDB-lite"/>
    </source>
</evidence>
<dbReference type="AlphaFoldDB" id="A0A8T1XBV1"/>
<feature type="compositionally biased region" description="Low complexity" evidence="4">
    <location>
        <begin position="48"/>
        <end position="59"/>
    </location>
</feature>
<reference evidence="5" key="1">
    <citation type="submission" date="2021-02" db="EMBL/GenBank/DDBJ databases">
        <authorList>
            <person name="Palmer J.M."/>
        </authorList>
    </citation>
    <scope>NUCLEOTIDE SEQUENCE</scope>
    <source>
        <strain evidence="5">SCRP23</strain>
    </source>
</reference>
<keyword evidence="1" id="KW-0677">Repeat</keyword>